<evidence type="ECO:0000256" key="1">
    <source>
        <dbReference type="ARBA" id="ARBA00022603"/>
    </source>
</evidence>
<dbReference type="SUPFAM" id="SSF53335">
    <property type="entry name" value="S-adenosyl-L-methionine-dependent methyltransferases"/>
    <property type="match status" value="1"/>
</dbReference>
<dbReference type="Gene3D" id="3.40.50.150">
    <property type="entry name" value="Vaccinia Virus protein VP39"/>
    <property type="match status" value="1"/>
</dbReference>
<dbReference type="EMBL" id="SZZH01000001">
    <property type="protein sequence ID" value="TKV61500.1"/>
    <property type="molecule type" value="Genomic_DNA"/>
</dbReference>
<feature type="region of interest" description="Disordered" evidence="4">
    <location>
        <begin position="1"/>
        <end position="40"/>
    </location>
</feature>
<dbReference type="RefSeq" id="WP_137448805.1">
    <property type="nucleotide sequence ID" value="NZ_SZZH01000001.1"/>
</dbReference>
<dbReference type="AlphaFoldDB" id="A0A4U6QLQ6"/>
<keyword evidence="2 6" id="KW-0808">Transferase</keyword>
<name>A0A4U6QLQ6_9ACTN</name>
<dbReference type="Proteomes" id="UP000306985">
    <property type="component" value="Unassembled WGS sequence"/>
</dbReference>
<evidence type="ECO:0000256" key="4">
    <source>
        <dbReference type="SAM" id="MobiDB-lite"/>
    </source>
</evidence>
<organism evidence="6 7">
    <name type="scientific">Nakamurella flava</name>
    <dbReference type="NCBI Taxonomy" id="2576308"/>
    <lineage>
        <taxon>Bacteria</taxon>
        <taxon>Bacillati</taxon>
        <taxon>Actinomycetota</taxon>
        <taxon>Actinomycetes</taxon>
        <taxon>Nakamurellales</taxon>
        <taxon>Nakamurellaceae</taxon>
        <taxon>Nakamurella</taxon>
    </lineage>
</organism>
<feature type="domain" description="Methyltransferase type 11" evidence="5">
    <location>
        <begin position="71"/>
        <end position="160"/>
    </location>
</feature>
<accession>A0A4U6QLQ6</accession>
<evidence type="ECO:0000259" key="5">
    <source>
        <dbReference type="Pfam" id="PF08241"/>
    </source>
</evidence>
<sequence>MVEPSPSASAGLDSPGTPRTGPPAEPVSTGGPEAPSGYFATRLAPHPERSRIWGYICDYLARWIPADAEVLELGAGWCDFANQVTARRVVALDQDPTVQLAAADGVQAVVGDCTDLHMFTADEFDVVMASNLLEHLDRAACDALLDEAARVLRPGGRLVLVQPNFRLNPGRYFDDYTHVSIFTDQSLGDYLASRGWTVQHSEARFLPLTMKSRASSLSFLVPWYLRSPVRPLAGQMLFVATPPTGPRPA</sequence>
<evidence type="ECO:0000256" key="2">
    <source>
        <dbReference type="ARBA" id="ARBA00022679"/>
    </source>
</evidence>
<dbReference type="Pfam" id="PF08241">
    <property type="entry name" value="Methyltransf_11"/>
    <property type="match status" value="1"/>
</dbReference>
<dbReference type="InterPro" id="IPR029063">
    <property type="entry name" value="SAM-dependent_MTases_sf"/>
</dbReference>
<dbReference type="OrthoDB" id="9801609at2"/>
<dbReference type="PANTHER" id="PTHR43464:SF19">
    <property type="entry name" value="UBIQUINONE BIOSYNTHESIS O-METHYLTRANSFERASE, MITOCHONDRIAL"/>
    <property type="match status" value="1"/>
</dbReference>
<protein>
    <submittedName>
        <fullName evidence="6">Class I SAM-dependent methyltransferase</fullName>
    </submittedName>
</protein>
<keyword evidence="3" id="KW-0949">S-adenosyl-L-methionine</keyword>
<comment type="caution">
    <text evidence="6">The sequence shown here is derived from an EMBL/GenBank/DDBJ whole genome shotgun (WGS) entry which is preliminary data.</text>
</comment>
<gene>
    <name evidence="6" type="ORF">FDO65_07995</name>
</gene>
<evidence type="ECO:0000313" key="7">
    <source>
        <dbReference type="Proteomes" id="UP000306985"/>
    </source>
</evidence>
<dbReference type="PANTHER" id="PTHR43464">
    <property type="entry name" value="METHYLTRANSFERASE"/>
    <property type="match status" value="1"/>
</dbReference>
<dbReference type="GO" id="GO:0008757">
    <property type="term" value="F:S-adenosylmethionine-dependent methyltransferase activity"/>
    <property type="evidence" value="ECO:0007669"/>
    <property type="project" value="InterPro"/>
</dbReference>
<evidence type="ECO:0000313" key="6">
    <source>
        <dbReference type="EMBL" id="TKV61500.1"/>
    </source>
</evidence>
<proteinExistence type="predicted"/>
<keyword evidence="1 6" id="KW-0489">Methyltransferase</keyword>
<evidence type="ECO:0000256" key="3">
    <source>
        <dbReference type="ARBA" id="ARBA00022691"/>
    </source>
</evidence>
<dbReference type="InterPro" id="IPR013216">
    <property type="entry name" value="Methyltransf_11"/>
</dbReference>
<dbReference type="CDD" id="cd02440">
    <property type="entry name" value="AdoMet_MTases"/>
    <property type="match status" value="1"/>
</dbReference>
<dbReference type="GO" id="GO:0032259">
    <property type="term" value="P:methylation"/>
    <property type="evidence" value="ECO:0007669"/>
    <property type="project" value="UniProtKB-KW"/>
</dbReference>
<keyword evidence="7" id="KW-1185">Reference proteome</keyword>
<reference evidence="6 7" key="1">
    <citation type="submission" date="2019-05" db="EMBL/GenBank/DDBJ databases">
        <title>Nakamurella sp. N5BH11, whole genome shotgun sequence.</title>
        <authorList>
            <person name="Tuo L."/>
        </authorList>
    </citation>
    <scope>NUCLEOTIDE SEQUENCE [LARGE SCALE GENOMIC DNA]</scope>
    <source>
        <strain evidence="6 7">N5BH11</strain>
    </source>
</reference>